<feature type="transmembrane region" description="Helical" evidence="1">
    <location>
        <begin position="78"/>
        <end position="99"/>
    </location>
</feature>
<keyword evidence="1" id="KW-0812">Transmembrane</keyword>
<proteinExistence type="predicted"/>
<organism evidence="2 3">
    <name type="scientific">Candidatus Avipropionibacterium avicola</name>
    <dbReference type="NCBI Taxonomy" id="2840701"/>
    <lineage>
        <taxon>Bacteria</taxon>
        <taxon>Bacillati</taxon>
        <taxon>Actinomycetota</taxon>
        <taxon>Actinomycetes</taxon>
        <taxon>Propionibacteriales</taxon>
        <taxon>Propionibacteriaceae</taxon>
        <taxon>Propionibacteriaceae incertae sedis</taxon>
        <taxon>Candidatus Avipropionibacterium</taxon>
    </lineage>
</organism>
<dbReference type="EMBL" id="DVLP01000451">
    <property type="protein sequence ID" value="HIT77023.1"/>
    <property type="molecule type" value="Genomic_DNA"/>
</dbReference>
<name>A0A9D1H1T0_9ACTN</name>
<protein>
    <submittedName>
        <fullName evidence="2">DUF624 domain-containing protein</fullName>
    </submittedName>
</protein>
<evidence type="ECO:0000313" key="3">
    <source>
        <dbReference type="Proteomes" id="UP000886842"/>
    </source>
</evidence>
<keyword evidence="1" id="KW-0472">Membrane</keyword>
<gene>
    <name evidence="2" type="ORF">IAA98_15705</name>
</gene>
<reference evidence="2" key="1">
    <citation type="submission" date="2020-10" db="EMBL/GenBank/DDBJ databases">
        <authorList>
            <person name="Gilroy R."/>
        </authorList>
    </citation>
    <scope>NUCLEOTIDE SEQUENCE</scope>
    <source>
        <strain evidence="2">ChiGjej1B1-24693</strain>
    </source>
</reference>
<dbReference type="Pfam" id="PF04854">
    <property type="entry name" value="DUF624"/>
    <property type="match status" value="1"/>
</dbReference>
<reference evidence="2" key="2">
    <citation type="journal article" date="2021" name="PeerJ">
        <title>Extensive microbial diversity within the chicken gut microbiome revealed by metagenomics and culture.</title>
        <authorList>
            <person name="Gilroy R."/>
            <person name="Ravi A."/>
            <person name="Getino M."/>
            <person name="Pursley I."/>
            <person name="Horton D.L."/>
            <person name="Alikhan N.F."/>
            <person name="Baker D."/>
            <person name="Gharbi K."/>
            <person name="Hall N."/>
            <person name="Watson M."/>
            <person name="Adriaenssens E.M."/>
            <person name="Foster-Nyarko E."/>
            <person name="Jarju S."/>
            <person name="Secka A."/>
            <person name="Antonio M."/>
            <person name="Oren A."/>
            <person name="Chaudhuri R.R."/>
            <person name="La Ragione R."/>
            <person name="Hildebrand F."/>
            <person name="Pallen M.J."/>
        </authorList>
    </citation>
    <scope>NUCLEOTIDE SEQUENCE</scope>
    <source>
        <strain evidence="2">ChiGjej1B1-24693</strain>
    </source>
</reference>
<feature type="transmembrane region" description="Helical" evidence="1">
    <location>
        <begin position="152"/>
        <end position="178"/>
    </location>
</feature>
<feature type="transmembrane region" description="Helical" evidence="1">
    <location>
        <begin position="105"/>
        <end position="131"/>
    </location>
</feature>
<feature type="transmembrane region" description="Helical" evidence="1">
    <location>
        <begin position="22"/>
        <end position="48"/>
    </location>
</feature>
<accession>A0A9D1H1T0</accession>
<evidence type="ECO:0000313" key="2">
    <source>
        <dbReference type="EMBL" id="HIT77023.1"/>
    </source>
</evidence>
<comment type="caution">
    <text evidence="2">The sequence shown here is derived from an EMBL/GenBank/DDBJ whole genome shotgun (WGS) entry which is preliminary data.</text>
</comment>
<dbReference type="AlphaFoldDB" id="A0A9D1H1T0"/>
<dbReference type="InterPro" id="IPR006938">
    <property type="entry name" value="DUF624"/>
</dbReference>
<keyword evidence="1" id="KW-1133">Transmembrane helix</keyword>
<sequence>MSQVLTVDGAVYRHLHRFTRGVIVSLLWAVLAATVVLSGPATAALCAVARRWNRGDDPPVVVTFLAEFRTNLKQGLQVQVLLLVSIVLVAGSVVLLPAASPGVQVALVCLITPLAVAALIVATWAFPLMVSYEVGTRHLLRTALLLGLSRPLTTLVNIGTVLVAGVLSIVAPILPLIVSGLVASTTSLRCRGVFEQVDRAA</sequence>
<dbReference type="Proteomes" id="UP000886842">
    <property type="component" value="Unassembled WGS sequence"/>
</dbReference>
<evidence type="ECO:0000256" key="1">
    <source>
        <dbReference type="SAM" id="Phobius"/>
    </source>
</evidence>